<accession>A0AAE0CIU1</accession>
<evidence type="ECO:0000313" key="3">
    <source>
        <dbReference type="Proteomes" id="UP001280121"/>
    </source>
</evidence>
<feature type="domain" description="MULE transposase" evidence="1">
    <location>
        <begin position="6"/>
        <end position="95"/>
    </location>
</feature>
<proteinExistence type="predicted"/>
<comment type="caution">
    <text evidence="2">The sequence shown here is derived from an EMBL/GenBank/DDBJ whole genome shotgun (WGS) entry which is preliminary data.</text>
</comment>
<evidence type="ECO:0000259" key="1">
    <source>
        <dbReference type="Pfam" id="PF10551"/>
    </source>
</evidence>
<name>A0AAE0CIU1_9ROSI</name>
<evidence type="ECO:0000313" key="2">
    <source>
        <dbReference type="EMBL" id="KAK2652751.1"/>
    </source>
</evidence>
<dbReference type="PANTHER" id="PTHR31973:SF195">
    <property type="entry name" value="MUDR FAMILY TRANSPOSASE"/>
    <property type="match status" value="1"/>
</dbReference>
<dbReference type="PANTHER" id="PTHR31973">
    <property type="entry name" value="POLYPROTEIN, PUTATIVE-RELATED"/>
    <property type="match status" value="1"/>
</dbReference>
<reference evidence="2" key="1">
    <citation type="journal article" date="2023" name="Plant J.">
        <title>Genome sequences and population genomics provide insights into the demographic history, inbreeding, and mutation load of two 'living fossil' tree species of Dipteronia.</title>
        <authorList>
            <person name="Feng Y."/>
            <person name="Comes H.P."/>
            <person name="Chen J."/>
            <person name="Zhu S."/>
            <person name="Lu R."/>
            <person name="Zhang X."/>
            <person name="Li P."/>
            <person name="Qiu J."/>
            <person name="Olsen K.M."/>
            <person name="Qiu Y."/>
        </authorList>
    </citation>
    <scope>NUCLEOTIDE SEQUENCE</scope>
    <source>
        <strain evidence="2">KIB01</strain>
    </source>
</reference>
<sequence length="96" mass="10734">MAIGACIDDIHLKARTRGVLLVAVCNDGNKMIYPLAFGFANPECTESWTWFLKKLYKLIQYPDCVLLVSDQHNGIFSVMEVIFLDAAHGICAYHLA</sequence>
<dbReference type="Proteomes" id="UP001280121">
    <property type="component" value="Unassembled WGS sequence"/>
</dbReference>
<gene>
    <name evidence="2" type="ORF">Ddye_012607</name>
</gene>
<dbReference type="EMBL" id="JANJYI010000004">
    <property type="protein sequence ID" value="KAK2652751.1"/>
    <property type="molecule type" value="Genomic_DNA"/>
</dbReference>
<dbReference type="AlphaFoldDB" id="A0AAE0CIU1"/>
<keyword evidence="3" id="KW-1185">Reference proteome</keyword>
<protein>
    <recommendedName>
        <fullName evidence="1">MULE transposase domain-containing protein</fullName>
    </recommendedName>
</protein>
<dbReference type="Pfam" id="PF10551">
    <property type="entry name" value="MULE"/>
    <property type="match status" value="1"/>
</dbReference>
<organism evidence="2 3">
    <name type="scientific">Dipteronia dyeriana</name>
    <dbReference type="NCBI Taxonomy" id="168575"/>
    <lineage>
        <taxon>Eukaryota</taxon>
        <taxon>Viridiplantae</taxon>
        <taxon>Streptophyta</taxon>
        <taxon>Embryophyta</taxon>
        <taxon>Tracheophyta</taxon>
        <taxon>Spermatophyta</taxon>
        <taxon>Magnoliopsida</taxon>
        <taxon>eudicotyledons</taxon>
        <taxon>Gunneridae</taxon>
        <taxon>Pentapetalae</taxon>
        <taxon>rosids</taxon>
        <taxon>malvids</taxon>
        <taxon>Sapindales</taxon>
        <taxon>Sapindaceae</taxon>
        <taxon>Hippocastanoideae</taxon>
        <taxon>Acereae</taxon>
        <taxon>Dipteronia</taxon>
    </lineage>
</organism>
<dbReference type="InterPro" id="IPR018289">
    <property type="entry name" value="MULE_transposase_dom"/>
</dbReference>